<accession>A0A6A2XYF8</accession>
<feature type="transmembrane region" description="Helical" evidence="4">
    <location>
        <begin position="136"/>
        <end position="156"/>
    </location>
</feature>
<dbReference type="PANTHER" id="PTHR23213:SF177">
    <property type="entry name" value="FORMIN-LIKE PROTEIN 11"/>
    <property type="match status" value="1"/>
</dbReference>
<dbReference type="Proteomes" id="UP000436088">
    <property type="component" value="Unassembled WGS sequence"/>
</dbReference>
<sequence>MMGFGFRIVHMIFIIIFMLQSSNMLIADALMEDNVEKVSGQDENEVKEASFVLKFRALLGLKSAETRTLNGAGECPSPSPSPSPDIEAEISIPAPAPSPAEPKHAGFHTRPPRSSVKPQPLRVGKERADKGRVKRILVPVLVTAGAVSLVCVLGVLCFCGKIKKYNMKSMRKGKIKGESKCLGSQDPSLDLFNLDSLGASLEQQQACLKQSGETDKSSPSPSDDHVGAQESGNGCDYSTREIKSVHEDVESGRFGSDGGKCSPHIECHSSDNESFHSFVDSHSPNARLSNASAVSLNDDTKISASPPPPPPPPPLPPVVRVSPLYSSSPAMTTTTPKTSSPSTLLNETSSRSSHSSLGLVDSPFSPRIPSNTLPSPSSIPPPPCPPPFLKGPPPPPGQNSPIGKDGAPLPKLKPLHWDKVRAAPDRSMVWDKMRSSSFELDEEMIESLFGYNIQNPMKNDEAKSKTPSPSKHVLEPKRLQNITILLKALNVTAEQACNALMKAGNGLVLQQLEALVKMVPTKEEEDKLYGFKGDINDLGSAEKFVKVLLSVPFAFLRAEAMLYCETFDDEVLHLKSSFSMLEEACKELRSSRLFLKLLEAVLKTGNRMNVGTIRGGARAFKLDALLKLADVKGTDGKTTLLHFVVQEIVRSEGVRASDSIMGKINQRNNSRTPEEKEEDYRRMGLDLVSGLTTELYHVKKTATVDLDVLASSVSNLSDGKAKLQHLVRVELSTDEKSGNFIRSMNSFLDYAEKNLKELEEDEHRVLLHVREITEYFHGDVSKVDEANPLRIFVIVRDFLGMLDHVCKELRNLKVPTSPSPLAPFR</sequence>
<feature type="domain" description="FH2" evidence="5">
    <location>
        <begin position="402"/>
        <end position="825"/>
    </location>
</feature>
<feature type="region of interest" description="Disordered" evidence="3">
    <location>
        <begin position="69"/>
        <end position="128"/>
    </location>
</feature>
<dbReference type="PANTHER" id="PTHR23213">
    <property type="entry name" value="FORMIN-RELATED"/>
    <property type="match status" value="1"/>
</dbReference>
<feature type="compositionally biased region" description="Low complexity" evidence="3">
    <location>
        <begin position="318"/>
        <end position="362"/>
    </location>
</feature>
<feature type="compositionally biased region" description="Basic and acidic residues" evidence="3">
    <location>
        <begin position="212"/>
        <end position="227"/>
    </location>
</feature>
<keyword evidence="4" id="KW-1133">Transmembrane helix</keyword>
<dbReference type="SUPFAM" id="SSF101447">
    <property type="entry name" value="Formin homology 2 domain (FH2 domain)"/>
    <property type="match status" value="1"/>
</dbReference>
<organism evidence="6 7">
    <name type="scientific">Hibiscus syriacus</name>
    <name type="common">Rose of Sharon</name>
    <dbReference type="NCBI Taxonomy" id="106335"/>
    <lineage>
        <taxon>Eukaryota</taxon>
        <taxon>Viridiplantae</taxon>
        <taxon>Streptophyta</taxon>
        <taxon>Embryophyta</taxon>
        <taxon>Tracheophyta</taxon>
        <taxon>Spermatophyta</taxon>
        <taxon>Magnoliopsida</taxon>
        <taxon>eudicotyledons</taxon>
        <taxon>Gunneridae</taxon>
        <taxon>Pentapetalae</taxon>
        <taxon>rosids</taxon>
        <taxon>malvids</taxon>
        <taxon>Malvales</taxon>
        <taxon>Malvaceae</taxon>
        <taxon>Malvoideae</taxon>
        <taxon>Hibiscus</taxon>
    </lineage>
</organism>
<feature type="compositionally biased region" description="Pro residues" evidence="3">
    <location>
        <begin position="305"/>
        <end position="317"/>
    </location>
</feature>
<evidence type="ECO:0000256" key="1">
    <source>
        <dbReference type="ARBA" id="ARBA00025793"/>
    </source>
</evidence>
<proteinExistence type="inferred from homology"/>
<dbReference type="SMART" id="SM00498">
    <property type="entry name" value="FH2"/>
    <property type="match status" value="1"/>
</dbReference>
<dbReference type="InterPro" id="IPR015425">
    <property type="entry name" value="FH2_Formin"/>
</dbReference>
<dbReference type="InterPro" id="IPR027643">
    <property type="entry name" value="Formin-like_plant"/>
</dbReference>
<comment type="similarity">
    <text evidence="1">Belongs to the formin-like family. Class-I subfamily.</text>
</comment>
<dbReference type="Pfam" id="PF02181">
    <property type="entry name" value="FH2"/>
    <property type="match status" value="1"/>
</dbReference>
<dbReference type="Gene3D" id="1.20.58.2220">
    <property type="entry name" value="Formin, FH2 domain"/>
    <property type="match status" value="1"/>
</dbReference>
<gene>
    <name evidence="6" type="ORF">F3Y22_tig00111671pilonHSYRG00108</name>
</gene>
<keyword evidence="4" id="KW-0812">Transmembrane</keyword>
<comment type="caution">
    <text evidence="6">The sequence shown here is derived from an EMBL/GenBank/DDBJ whole genome shotgun (WGS) entry which is preliminary data.</text>
</comment>
<reference evidence="6" key="1">
    <citation type="submission" date="2019-09" db="EMBL/GenBank/DDBJ databases">
        <title>Draft genome information of white flower Hibiscus syriacus.</title>
        <authorList>
            <person name="Kim Y.-M."/>
        </authorList>
    </citation>
    <scope>NUCLEOTIDE SEQUENCE [LARGE SCALE GENOMIC DNA]</scope>
    <source>
        <strain evidence="6">YM2019G1</strain>
    </source>
</reference>
<feature type="region of interest" description="Disordered" evidence="3">
    <location>
        <begin position="294"/>
        <end position="411"/>
    </location>
</feature>
<dbReference type="GO" id="GO:0051015">
    <property type="term" value="F:actin filament binding"/>
    <property type="evidence" value="ECO:0007669"/>
    <property type="project" value="InterPro"/>
</dbReference>
<keyword evidence="4" id="KW-0472">Membrane</keyword>
<dbReference type="AlphaFoldDB" id="A0A6A2XYF8"/>
<evidence type="ECO:0000313" key="7">
    <source>
        <dbReference type="Proteomes" id="UP000436088"/>
    </source>
</evidence>
<dbReference type="GO" id="GO:0045010">
    <property type="term" value="P:actin nucleation"/>
    <property type="evidence" value="ECO:0007669"/>
    <property type="project" value="InterPro"/>
</dbReference>
<evidence type="ECO:0000256" key="3">
    <source>
        <dbReference type="SAM" id="MobiDB-lite"/>
    </source>
</evidence>
<evidence type="ECO:0000256" key="4">
    <source>
        <dbReference type="SAM" id="Phobius"/>
    </source>
</evidence>
<feature type="region of interest" description="Disordered" evidence="3">
    <location>
        <begin position="205"/>
        <end position="237"/>
    </location>
</feature>
<evidence type="ECO:0000313" key="6">
    <source>
        <dbReference type="EMBL" id="KAE8675400.1"/>
    </source>
</evidence>
<feature type="transmembrane region" description="Helical" evidence="4">
    <location>
        <begin position="6"/>
        <end position="27"/>
    </location>
</feature>
<dbReference type="EMBL" id="VEPZ02001401">
    <property type="protein sequence ID" value="KAE8675400.1"/>
    <property type="molecule type" value="Genomic_DNA"/>
</dbReference>
<keyword evidence="7" id="KW-1185">Reference proteome</keyword>
<dbReference type="InterPro" id="IPR042201">
    <property type="entry name" value="FH2_Formin_sf"/>
</dbReference>
<evidence type="ECO:0000256" key="2">
    <source>
        <dbReference type="RuleBase" id="RU361260"/>
    </source>
</evidence>
<dbReference type="PROSITE" id="PS51444">
    <property type="entry name" value="FH2"/>
    <property type="match status" value="1"/>
</dbReference>
<evidence type="ECO:0000259" key="5">
    <source>
        <dbReference type="PROSITE" id="PS51444"/>
    </source>
</evidence>
<name>A0A6A2XYF8_HIBSY</name>
<feature type="compositionally biased region" description="Pro residues" evidence="3">
    <location>
        <begin position="377"/>
        <end position="398"/>
    </location>
</feature>
<protein>
    <recommendedName>
        <fullName evidence="2">Formin-like protein</fullName>
    </recommendedName>
</protein>